<proteinExistence type="predicted"/>
<organism evidence="4">
    <name type="scientific">Streptomyces sp. NBC_00060</name>
    <dbReference type="NCBI Taxonomy" id="2975636"/>
    <lineage>
        <taxon>Bacteria</taxon>
        <taxon>Bacillati</taxon>
        <taxon>Actinomycetota</taxon>
        <taxon>Actinomycetes</taxon>
        <taxon>Kitasatosporales</taxon>
        <taxon>Streptomycetaceae</taxon>
        <taxon>Streptomyces</taxon>
    </lineage>
</organism>
<dbReference type="InterPro" id="IPR018929">
    <property type="entry name" value="DUF2510"/>
</dbReference>
<evidence type="ECO:0000256" key="2">
    <source>
        <dbReference type="SAM" id="Phobius"/>
    </source>
</evidence>
<keyword evidence="2" id="KW-0472">Membrane</keyword>
<feature type="region of interest" description="Disordered" evidence="1">
    <location>
        <begin position="31"/>
        <end position="58"/>
    </location>
</feature>
<dbReference type="AlphaFoldDB" id="A0AAU2H8W6"/>
<feature type="region of interest" description="Disordered" evidence="1">
    <location>
        <begin position="93"/>
        <end position="131"/>
    </location>
</feature>
<evidence type="ECO:0000259" key="3">
    <source>
        <dbReference type="Pfam" id="PF10708"/>
    </source>
</evidence>
<dbReference type="Pfam" id="PF10708">
    <property type="entry name" value="DUF2510"/>
    <property type="match status" value="1"/>
</dbReference>
<name>A0AAU2H8W6_9ACTN</name>
<accession>A0AAU2H8W6</accession>
<feature type="compositionally biased region" description="Pro residues" evidence="1">
    <location>
        <begin position="38"/>
        <end position="53"/>
    </location>
</feature>
<dbReference type="EMBL" id="CP108253">
    <property type="protein sequence ID" value="WTU43409.1"/>
    <property type="molecule type" value="Genomic_DNA"/>
</dbReference>
<keyword evidence="2" id="KW-1133">Transmembrane helix</keyword>
<feature type="compositionally biased region" description="Low complexity" evidence="1">
    <location>
        <begin position="93"/>
        <end position="126"/>
    </location>
</feature>
<protein>
    <submittedName>
        <fullName evidence="4">DUF2510 domain-containing protein</fullName>
    </submittedName>
</protein>
<keyword evidence="2" id="KW-0812">Transmembrane</keyword>
<sequence>MSMTTPPGWYPDPGTPVLERWWDGAAWTGHTRAAGQPAAPPAPPTVPLGPVAPRPRQRGRGPVVAVAVAAAVLVTALVAGVIVLNEDDGGPAADAAPGGGATRTTASQAQSTAPSPAAPSPVSSASDDPNLLVDQLNGITLPVLPGWEKAESRIDGLPTMQTKDTFDCPGDSGAFCHHATVNTRTPTGTDLKTAEALAKHDIADAADAAFAKDGIGRQRYGGIVSHREVRSASVVVAGRTGYLVRWSVRTGAGPGGYVQSLAFPSSVGSESMIIVRFAFDAVKGAPPLTVLDRITAGIRVLGGQESGGVGSSVAPPVPAP</sequence>
<feature type="domain" description="DUF2510" evidence="3">
    <location>
        <begin position="7"/>
        <end position="39"/>
    </location>
</feature>
<evidence type="ECO:0000256" key="1">
    <source>
        <dbReference type="SAM" id="MobiDB-lite"/>
    </source>
</evidence>
<gene>
    <name evidence="4" type="ORF">OHV25_29430</name>
</gene>
<evidence type="ECO:0000313" key="4">
    <source>
        <dbReference type="EMBL" id="WTU43409.1"/>
    </source>
</evidence>
<feature type="transmembrane region" description="Helical" evidence="2">
    <location>
        <begin position="63"/>
        <end position="84"/>
    </location>
</feature>
<reference evidence="4" key="1">
    <citation type="submission" date="2022-10" db="EMBL/GenBank/DDBJ databases">
        <title>The complete genomes of actinobacterial strains from the NBC collection.</title>
        <authorList>
            <person name="Joergensen T.S."/>
            <person name="Alvarez Arevalo M."/>
            <person name="Sterndorff E.B."/>
            <person name="Faurdal D."/>
            <person name="Vuksanovic O."/>
            <person name="Mourched A.-S."/>
            <person name="Charusanti P."/>
            <person name="Shaw S."/>
            <person name="Blin K."/>
            <person name="Weber T."/>
        </authorList>
    </citation>
    <scope>NUCLEOTIDE SEQUENCE</scope>
    <source>
        <strain evidence="4">NBC_00060</strain>
    </source>
</reference>